<feature type="region of interest" description="Disordered" evidence="1">
    <location>
        <begin position="131"/>
        <end position="158"/>
    </location>
</feature>
<name>A0ABR1QBR3_9PEZI</name>
<evidence type="ECO:0000313" key="2">
    <source>
        <dbReference type="EMBL" id="KAK7951426.1"/>
    </source>
</evidence>
<protein>
    <submittedName>
        <fullName evidence="2">Uncharacterized protein</fullName>
    </submittedName>
</protein>
<dbReference type="Proteomes" id="UP001391051">
    <property type="component" value="Unassembled WGS sequence"/>
</dbReference>
<evidence type="ECO:0000313" key="3">
    <source>
        <dbReference type="Proteomes" id="UP001391051"/>
    </source>
</evidence>
<comment type="caution">
    <text evidence="2">The sequence shown here is derived from an EMBL/GenBank/DDBJ whole genome shotgun (WGS) entry which is preliminary data.</text>
</comment>
<keyword evidence="3" id="KW-1185">Reference proteome</keyword>
<organism evidence="2 3">
    <name type="scientific">Apiospora aurea</name>
    <dbReference type="NCBI Taxonomy" id="335848"/>
    <lineage>
        <taxon>Eukaryota</taxon>
        <taxon>Fungi</taxon>
        <taxon>Dikarya</taxon>
        <taxon>Ascomycota</taxon>
        <taxon>Pezizomycotina</taxon>
        <taxon>Sordariomycetes</taxon>
        <taxon>Xylariomycetidae</taxon>
        <taxon>Amphisphaeriales</taxon>
        <taxon>Apiosporaceae</taxon>
        <taxon>Apiospora</taxon>
    </lineage>
</organism>
<gene>
    <name evidence="2" type="ORF">PG986_007154</name>
</gene>
<dbReference type="RefSeq" id="XP_066699488.1">
    <property type="nucleotide sequence ID" value="XM_066843376.1"/>
</dbReference>
<proteinExistence type="predicted"/>
<reference evidence="2 3" key="1">
    <citation type="submission" date="2023-01" db="EMBL/GenBank/DDBJ databases">
        <title>Analysis of 21 Apiospora genomes using comparative genomics revels a genus with tremendous synthesis potential of carbohydrate active enzymes and secondary metabolites.</title>
        <authorList>
            <person name="Sorensen T."/>
        </authorList>
    </citation>
    <scope>NUCLEOTIDE SEQUENCE [LARGE SCALE GENOMIC DNA]</scope>
    <source>
        <strain evidence="2 3">CBS 24483</strain>
    </source>
</reference>
<sequence length="158" mass="17130">MRQLLTRRLAAHAAGYTQQKLQWRANIQATSDNPLGQDKTCSTTAASRFFARHHKPHPDHDAGATAHSASSRCSAFIRLGFHPVGLVYCLVSPCRPLALLCAILLAHAHAQTEGLATAKAPKSSIRLRQPPTAKFDSEHGIKPKTPGTVDTMGRPPRI</sequence>
<accession>A0ABR1QBR3</accession>
<dbReference type="GeneID" id="92076438"/>
<evidence type="ECO:0000256" key="1">
    <source>
        <dbReference type="SAM" id="MobiDB-lite"/>
    </source>
</evidence>
<dbReference type="EMBL" id="JAQQWE010000005">
    <property type="protein sequence ID" value="KAK7951426.1"/>
    <property type="molecule type" value="Genomic_DNA"/>
</dbReference>